<feature type="region of interest" description="Disordered" evidence="1">
    <location>
        <begin position="19"/>
        <end position="194"/>
    </location>
</feature>
<comment type="caution">
    <text evidence="2">The sequence shown here is derived from an EMBL/GenBank/DDBJ whole genome shotgun (WGS) entry which is preliminary data.</text>
</comment>
<dbReference type="AlphaFoldDB" id="A0ABD6EVG3"/>
<feature type="compositionally biased region" description="Basic and acidic residues" evidence="1">
    <location>
        <begin position="353"/>
        <end position="362"/>
    </location>
</feature>
<feature type="region of interest" description="Disordered" evidence="1">
    <location>
        <begin position="236"/>
        <end position="302"/>
    </location>
</feature>
<gene>
    <name evidence="2" type="ORF">AB6A40_009806</name>
</gene>
<protein>
    <submittedName>
        <fullName evidence="2">Uncharacterized protein</fullName>
    </submittedName>
</protein>
<evidence type="ECO:0000313" key="2">
    <source>
        <dbReference type="EMBL" id="MFH4983097.1"/>
    </source>
</evidence>
<organism evidence="2 3">
    <name type="scientific">Gnathostoma spinigerum</name>
    <dbReference type="NCBI Taxonomy" id="75299"/>
    <lineage>
        <taxon>Eukaryota</taxon>
        <taxon>Metazoa</taxon>
        <taxon>Ecdysozoa</taxon>
        <taxon>Nematoda</taxon>
        <taxon>Chromadorea</taxon>
        <taxon>Rhabditida</taxon>
        <taxon>Spirurina</taxon>
        <taxon>Gnathostomatomorpha</taxon>
        <taxon>Gnathostomatoidea</taxon>
        <taxon>Gnathostomatidae</taxon>
        <taxon>Gnathostoma</taxon>
    </lineage>
</organism>
<feature type="compositionally biased region" description="Basic and acidic residues" evidence="1">
    <location>
        <begin position="93"/>
        <end position="128"/>
    </location>
</feature>
<evidence type="ECO:0000313" key="3">
    <source>
        <dbReference type="Proteomes" id="UP001608902"/>
    </source>
</evidence>
<feature type="compositionally biased region" description="Basic residues" evidence="1">
    <location>
        <begin position="253"/>
        <end position="272"/>
    </location>
</feature>
<dbReference type="Proteomes" id="UP001608902">
    <property type="component" value="Unassembled WGS sequence"/>
</dbReference>
<reference evidence="2 3" key="1">
    <citation type="submission" date="2024-08" db="EMBL/GenBank/DDBJ databases">
        <title>Gnathostoma spinigerum genome.</title>
        <authorList>
            <person name="Gonzalez-Bertolin B."/>
            <person name="Monzon S."/>
            <person name="Zaballos A."/>
            <person name="Jimenez P."/>
            <person name="Dekumyoy P."/>
            <person name="Varona S."/>
            <person name="Cuesta I."/>
            <person name="Sumanam S."/>
            <person name="Adisakwattana P."/>
            <person name="Gasser R.B."/>
            <person name="Hernandez-Gonzalez A."/>
            <person name="Young N.D."/>
            <person name="Perteguer M.J."/>
        </authorList>
    </citation>
    <scope>NUCLEOTIDE SEQUENCE [LARGE SCALE GENOMIC DNA]</scope>
    <source>
        <strain evidence="2">AL3</strain>
        <tissue evidence="2">Liver</tissue>
    </source>
</reference>
<proteinExistence type="predicted"/>
<evidence type="ECO:0000256" key="1">
    <source>
        <dbReference type="SAM" id="MobiDB-lite"/>
    </source>
</evidence>
<dbReference type="EMBL" id="JBGFUD010011098">
    <property type="protein sequence ID" value="MFH4983097.1"/>
    <property type="molecule type" value="Genomic_DNA"/>
</dbReference>
<keyword evidence="3" id="KW-1185">Reference proteome</keyword>
<feature type="compositionally biased region" description="Basic and acidic residues" evidence="1">
    <location>
        <begin position="75"/>
        <end position="86"/>
    </location>
</feature>
<name>A0ABD6EVG3_9BILA</name>
<feature type="region of interest" description="Disordered" evidence="1">
    <location>
        <begin position="326"/>
        <end position="373"/>
    </location>
</feature>
<accession>A0ABD6EVG3</accession>
<feature type="compositionally biased region" description="Basic residues" evidence="1">
    <location>
        <begin position="169"/>
        <end position="178"/>
    </location>
</feature>
<feature type="compositionally biased region" description="Polar residues" evidence="1">
    <location>
        <begin position="182"/>
        <end position="194"/>
    </location>
</feature>
<feature type="compositionally biased region" description="Polar residues" evidence="1">
    <location>
        <begin position="236"/>
        <end position="246"/>
    </location>
</feature>
<feature type="compositionally biased region" description="Basic and acidic residues" evidence="1">
    <location>
        <begin position="42"/>
        <end position="58"/>
    </location>
</feature>
<sequence>MHFLPWCFQWSPKVYSPSKDYALRSPSSMKKPAVNLKNSPSSRKDNPRVLFTETEKAGNVKSSRSSLNRRLFKNASKEANDAEFVRERKRKKSREDEVPSGRKHELLENEKTDDKTPSSKATCRDDFGKRRKRPHRRSSGDDDADDDGGNRKTENEANFTRRHSDAKGHRYSRVRAKERKSTSSFPSMRTTAVNERTGKVIARERLRRRAPPCNAFSDDSSDDENVPCVTRLSAVNRPSQRRTAPQKSPPSLIRKHHVGSASHRKFMSSRKKAITDISKSAEKRWTSRRHTPSSSSSASTVETVPMLDGEEVFRETSNTNHKLRLRNEVKKTQEADSIELNTNVVPHPNVLHDYPRSDDAHSESAAPTSLNSM</sequence>